<evidence type="ECO:0000313" key="10">
    <source>
        <dbReference type="EMBL" id="VVC40460.1"/>
    </source>
</evidence>
<feature type="domain" description="B box-type" evidence="9">
    <location>
        <begin position="108"/>
        <end position="156"/>
    </location>
</feature>
<dbReference type="Pfam" id="PF00643">
    <property type="entry name" value="zf-B_box"/>
    <property type="match status" value="1"/>
</dbReference>
<dbReference type="GO" id="GO:0048471">
    <property type="term" value="C:perinuclear region of cytoplasm"/>
    <property type="evidence" value="ECO:0007669"/>
    <property type="project" value="TreeGrafter"/>
</dbReference>
<evidence type="ECO:0000256" key="3">
    <source>
        <dbReference type="ARBA" id="ARBA00022771"/>
    </source>
</evidence>
<dbReference type="GO" id="GO:0030544">
    <property type="term" value="F:Hsp70 protein binding"/>
    <property type="evidence" value="ECO:0007669"/>
    <property type="project" value="InterPro"/>
</dbReference>
<evidence type="ECO:0000256" key="1">
    <source>
        <dbReference type="ARBA" id="ARBA00021526"/>
    </source>
</evidence>
<dbReference type="InterPro" id="IPR017907">
    <property type="entry name" value="Znf_RING_CS"/>
</dbReference>
<dbReference type="PROSITE" id="PS50119">
    <property type="entry name" value="ZF_BBOX"/>
    <property type="match status" value="1"/>
</dbReference>
<dbReference type="EMBL" id="CABPRJ010001904">
    <property type="protein sequence ID" value="VVC40460.1"/>
    <property type="molecule type" value="Genomic_DNA"/>
</dbReference>
<evidence type="ECO:0000256" key="5">
    <source>
        <dbReference type="PROSITE-ProRule" id="PRU00024"/>
    </source>
</evidence>
<dbReference type="InterPro" id="IPR039320">
    <property type="entry name" value="RNF207"/>
</dbReference>
<evidence type="ECO:0000256" key="2">
    <source>
        <dbReference type="ARBA" id="ARBA00022723"/>
    </source>
</evidence>
<keyword evidence="6" id="KW-0175">Coiled coil</keyword>
<dbReference type="AlphaFoldDB" id="A0A5E4NDA3"/>
<evidence type="ECO:0000313" key="11">
    <source>
        <dbReference type="Proteomes" id="UP000325440"/>
    </source>
</evidence>
<dbReference type="PROSITE" id="PS00518">
    <property type="entry name" value="ZF_RING_1"/>
    <property type="match status" value="1"/>
</dbReference>
<dbReference type="Gene3D" id="3.30.160.60">
    <property type="entry name" value="Classic Zinc Finger"/>
    <property type="match status" value="1"/>
</dbReference>
<dbReference type="GO" id="GO:0008270">
    <property type="term" value="F:zinc ion binding"/>
    <property type="evidence" value="ECO:0007669"/>
    <property type="project" value="UniProtKB-KW"/>
</dbReference>
<dbReference type="Gene3D" id="1.20.58.1540">
    <property type="entry name" value="Actin interacting protein 3, C-terminal domain"/>
    <property type="match status" value="1"/>
</dbReference>
<evidence type="ECO:0000256" key="6">
    <source>
        <dbReference type="SAM" id="Coils"/>
    </source>
</evidence>
<sequence>MTSPSNNLQGMSDAVAASLATASTDTTIGDGSAASSRNPLLCFLCEDYYNDPCILICFHTFCAKCLRSKNQNCKISCPLCGTQTTLKEGVQLPPPDYLMCKLIEMVNIENPPCANCDKRDPPSMYFCSTCGQALCKSCRENTHRAKMFSSHDIVQMSKRLVDKTEICPKHDEKISYFSNTQKHVICTSCVREKPLESRKACIDIDVAYNQNLKKIDRALLSVYDMQTTIREGVVACHTLLEELRQNTDTEKLTIHNFVQTLHDAINKIQTDMHLEVQRQYEIKERAFRNQLLTLSAVLPILQHHIVLCRNFVSTSNKYYFLEIVSLMLDRLNTIVKIPQPTKPLLTSTIKTNYRSEFAQCLEPWFGKSDLMDSGIYESSKSISNLTAKSKENLNLSNSTLPSKRQHSALKAKALEGEGPFSNHCRSFDSQIKELGTQLNCVKDRLNELQREVRALQGTKSPAVPPLILRHQNIIRDCLRLNDTLERNRVELERLRSVFQTIWQEQLYRIHVEQDIFQSQMTDITNLQSEVKQLATLAQQLDPYVKRLTSKPSNNEMADLKSLLDRLSSLQQSQRFPMGCHKLESHCMSSSSPLSDTMYAKDNRPETPVREKDQQMLYFHKTQLQKGVMSHIVDKVCVRDKTFQEFRERSKSEGRIKDCPIRGKSKSVVSEECVKNTRACSLYQMIDIRDLQHSVAQSTSNIHEKNSNVEMCDKLREYLKDHLKKKLNVELIDDDKEYQKSEHKKSFEYIEGMIGEVETISCEATKVCRKQGGKIHKKAMPLPTEDPVPIPVAAPRKYKRYPHSDTEDGAMYQESISFRRISSPEGDKCTRTSNSVRCRSKKSGPVRKQRSWETFPTRKKSMTPEPSKFCRDPESFRSQFDLNTFQDGLRKADSFEGHEEAVSSLVREFNKVRSLDKKPKKID</sequence>
<feature type="domain" description="RING-type" evidence="8">
    <location>
        <begin position="42"/>
        <end position="80"/>
    </location>
</feature>
<feature type="compositionally biased region" description="Basic residues" evidence="7">
    <location>
        <begin position="837"/>
        <end position="848"/>
    </location>
</feature>
<dbReference type="SUPFAM" id="SSF57850">
    <property type="entry name" value="RING/U-box"/>
    <property type="match status" value="1"/>
</dbReference>
<evidence type="ECO:0000259" key="8">
    <source>
        <dbReference type="PROSITE" id="PS50089"/>
    </source>
</evidence>
<accession>A0A5E4NDA3</accession>
<name>A0A5E4NDA3_9HEMI</name>
<evidence type="ECO:0000256" key="7">
    <source>
        <dbReference type="SAM" id="MobiDB-lite"/>
    </source>
</evidence>
<gene>
    <name evidence="10" type="ORF">CINCED_3A004190</name>
</gene>
<dbReference type="PANTHER" id="PTHR22635:SF0">
    <property type="entry name" value="RING FINGER PROTEIN 207"/>
    <property type="match status" value="1"/>
</dbReference>
<dbReference type="Gene3D" id="3.30.40.10">
    <property type="entry name" value="Zinc/RING finger domain, C3HC4 (zinc finger)"/>
    <property type="match status" value="1"/>
</dbReference>
<dbReference type="CDD" id="cd19814">
    <property type="entry name" value="Bbox1_RNF207-like"/>
    <property type="match status" value="1"/>
</dbReference>
<keyword evidence="11" id="KW-1185">Reference proteome</keyword>
<keyword evidence="4" id="KW-0862">Zinc</keyword>
<evidence type="ECO:0000256" key="4">
    <source>
        <dbReference type="ARBA" id="ARBA00022833"/>
    </source>
</evidence>
<organism evidence="10 11">
    <name type="scientific">Cinara cedri</name>
    <dbReference type="NCBI Taxonomy" id="506608"/>
    <lineage>
        <taxon>Eukaryota</taxon>
        <taxon>Metazoa</taxon>
        <taxon>Ecdysozoa</taxon>
        <taxon>Arthropoda</taxon>
        <taxon>Hexapoda</taxon>
        <taxon>Insecta</taxon>
        <taxon>Pterygota</taxon>
        <taxon>Neoptera</taxon>
        <taxon>Paraneoptera</taxon>
        <taxon>Hemiptera</taxon>
        <taxon>Sternorrhyncha</taxon>
        <taxon>Aphidomorpha</taxon>
        <taxon>Aphidoidea</taxon>
        <taxon>Aphididae</taxon>
        <taxon>Lachninae</taxon>
        <taxon>Cinara</taxon>
    </lineage>
</organism>
<keyword evidence="3 5" id="KW-0863">Zinc-finger</keyword>
<evidence type="ECO:0000259" key="9">
    <source>
        <dbReference type="PROSITE" id="PS50119"/>
    </source>
</evidence>
<dbReference type="PANTHER" id="PTHR22635">
    <property type="entry name" value="RING FINGER PROTEIN 207"/>
    <property type="match status" value="1"/>
</dbReference>
<proteinExistence type="predicted"/>
<reference evidence="10 11" key="1">
    <citation type="submission" date="2019-08" db="EMBL/GenBank/DDBJ databases">
        <authorList>
            <person name="Alioto T."/>
            <person name="Alioto T."/>
            <person name="Gomez Garrido J."/>
        </authorList>
    </citation>
    <scope>NUCLEOTIDE SEQUENCE [LARGE SCALE GENOMIC DNA]</scope>
</reference>
<keyword evidence="2" id="KW-0479">Metal-binding</keyword>
<dbReference type="SMART" id="SM00336">
    <property type="entry name" value="BBOX"/>
    <property type="match status" value="1"/>
</dbReference>
<dbReference type="InterPro" id="IPR013083">
    <property type="entry name" value="Znf_RING/FYVE/PHD"/>
</dbReference>
<dbReference type="OrthoDB" id="9049620at2759"/>
<dbReference type="Proteomes" id="UP000325440">
    <property type="component" value="Unassembled WGS sequence"/>
</dbReference>
<dbReference type="PROSITE" id="PS50089">
    <property type="entry name" value="ZF_RING_2"/>
    <property type="match status" value="1"/>
</dbReference>
<dbReference type="InterPro" id="IPR000315">
    <property type="entry name" value="Znf_B-box"/>
</dbReference>
<feature type="region of interest" description="Disordered" evidence="7">
    <location>
        <begin position="822"/>
        <end position="872"/>
    </location>
</feature>
<protein>
    <recommendedName>
        <fullName evidence="1">RING finger protein 207</fullName>
    </recommendedName>
</protein>
<dbReference type="GO" id="GO:0044325">
    <property type="term" value="F:transmembrane transporter binding"/>
    <property type="evidence" value="ECO:0007669"/>
    <property type="project" value="TreeGrafter"/>
</dbReference>
<feature type="coiled-coil region" evidence="6">
    <location>
        <begin position="431"/>
        <end position="494"/>
    </location>
</feature>
<dbReference type="InterPro" id="IPR001841">
    <property type="entry name" value="Znf_RING"/>
</dbReference>